<name>A0A397UL38_9GLOM</name>
<sequence length="134" mass="15305">MKVEKKALKKCQKPANIELNKIKKYIGLAEKTKKQNKKNAYSINDIVNNTRLDKATNNNSKIIVDEKSYKLDNTHTKTSELVKEDNLTQAYGVNSKIGLNNVKALEWNMKPPKNKIFMCKIILGSAIKIELEQK</sequence>
<protein>
    <submittedName>
        <fullName evidence="1">Uncharacterized protein</fullName>
    </submittedName>
</protein>
<evidence type="ECO:0000313" key="2">
    <source>
        <dbReference type="Proteomes" id="UP000266673"/>
    </source>
</evidence>
<dbReference type="AlphaFoldDB" id="A0A397UL38"/>
<dbReference type="EMBL" id="QKWP01001190">
    <property type="protein sequence ID" value="RIB10965.1"/>
    <property type="molecule type" value="Genomic_DNA"/>
</dbReference>
<reference evidence="1 2" key="1">
    <citation type="submission" date="2018-06" db="EMBL/GenBank/DDBJ databases">
        <title>Comparative genomics reveals the genomic features of Rhizophagus irregularis, R. cerebriforme, R. diaphanum and Gigaspora rosea, and their symbiotic lifestyle signature.</title>
        <authorList>
            <person name="Morin E."/>
            <person name="San Clemente H."/>
            <person name="Chen E.C.H."/>
            <person name="De La Providencia I."/>
            <person name="Hainaut M."/>
            <person name="Kuo A."/>
            <person name="Kohler A."/>
            <person name="Murat C."/>
            <person name="Tang N."/>
            <person name="Roy S."/>
            <person name="Loubradou J."/>
            <person name="Henrissat B."/>
            <person name="Grigoriev I.V."/>
            <person name="Corradi N."/>
            <person name="Roux C."/>
            <person name="Martin F.M."/>
        </authorList>
    </citation>
    <scope>NUCLEOTIDE SEQUENCE [LARGE SCALE GENOMIC DNA]</scope>
    <source>
        <strain evidence="1 2">DAOM 194757</strain>
    </source>
</reference>
<accession>A0A397UL38</accession>
<comment type="caution">
    <text evidence="1">The sequence shown here is derived from an EMBL/GenBank/DDBJ whole genome shotgun (WGS) entry which is preliminary data.</text>
</comment>
<gene>
    <name evidence="1" type="ORF">C2G38_2204715</name>
</gene>
<evidence type="ECO:0000313" key="1">
    <source>
        <dbReference type="EMBL" id="RIB10965.1"/>
    </source>
</evidence>
<organism evidence="1 2">
    <name type="scientific">Gigaspora rosea</name>
    <dbReference type="NCBI Taxonomy" id="44941"/>
    <lineage>
        <taxon>Eukaryota</taxon>
        <taxon>Fungi</taxon>
        <taxon>Fungi incertae sedis</taxon>
        <taxon>Mucoromycota</taxon>
        <taxon>Glomeromycotina</taxon>
        <taxon>Glomeromycetes</taxon>
        <taxon>Diversisporales</taxon>
        <taxon>Gigasporaceae</taxon>
        <taxon>Gigaspora</taxon>
    </lineage>
</organism>
<proteinExistence type="predicted"/>
<dbReference type="Proteomes" id="UP000266673">
    <property type="component" value="Unassembled WGS sequence"/>
</dbReference>
<keyword evidence="2" id="KW-1185">Reference proteome</keyword>